<sequence length="156" mass="18002">MNTETSVDISREIEKITVSLPAETLRLADENHKRFGFDNRSEFINAAIREYVSRDILRQFGGEIAEVYSKIQHSEIRNLEEHLSKLSYKIAVEMAQVNLFLASAMEVPYLDMQKLRGKAVHLVNSSRGYVPLSEAVKHNMDIRFLEHTVDDDDENY</sequence>
<accession>A0ABT1Y9K0</accession>
<protein>
    <submittedName>
        <fullName evidence="1">Ribbon-helix-helix domain-containing protein</fullName>
    </submittedName>
</protein>
<comment type="caution">
    <text evidence="1">The sequence shown here is derived from an EMBL/GenBank/DDBJ whole genome shotgun (WGS) entry which is preliminary data.</text>
</comment>
<dbReference type="Gene3D" id="1.10.1220.10">
    <property type="entry name" value="Met repressor-like"/>
    <property type="match status" value="1"/>
</dbReference>
<organism evidence="1 2">
    <name type="scientific">Dehalobacterium formicoaceticum</name>
    <dbReference type="NCBI Taxonomy" id="51515"/>
    <lineage>
        <taxon>Bacteria</taxon>
        <taxon>Bacillati</taxon>
        <taxon>Bacillota</taxon>
        <taxon>Clostridia</taxon>
        <taxon>Eubacteriales</taxon>
        <taxon>Peptococcaceae</taxon>
        <taxon>Dehalobacterium</taxon>
    </lineage>
</organism>
<proteinExistence type="predicted"/>
<dbReference type="CDD" id="cd22231">
    <property type="entry name" value="RHH_NikR_HicB-like"/>
    <property type="match status" value="1"/>
</dbReference>
<dbReference type="InterPro" id="IPR010985">
    <property type="entry name" value="Ribbon_hlx_hlx"/>
</dbReference>
<evidence type="ECO:0000313" key="2">
    <source>
        <dbReference type="Proteomes" id="UP001524944"/>
    </source>
</evidence>
<keyword evidence="2" id="KW-1185">Reference proteome</keyword>
<evidence type="ECO:0000313" key="1">
    <source>
        <dbReference type="EMBL" id="MCR6546609.1"/>
    </source>
</evidence>
<dbReference type="SUPFAM" id="SSF47598">
    <property type="entry name" value="Ribbon-helix-helix"/>
    <property type="match status" value="1"/>
</dbReference>
<dbReference type="RefSeq" id="WP_242965143.1">
    <property type="nucleotide sequence ID" value="NZ_CP022121.1"/>
</dbReference>
<dbReference type="InterPro" id="IPR013321">
    <property type="entry name" value="Arc_rbn_hlx_hlx"/>
</dbReference>
<dbReference type="Proteomes" id="UP001524944">
    <property type="component" value="Unassembled WGS sequence"/>
</dbReference>
<reference evidence="1 2" key="1">
    <citation type="submission" date="2022-08" db="EMBL/GenBank/DDBJ databases">
        <title>Proteogenomics of the novel Dehalobacterium formicoaceticum strain EZ94 highlights a key role of methyltransferases during anaerobic dichloromethane degradation.</title>
        <authorList>
            <person name="Wasmund K."/>
        </authorList>
    </citation>
    <scope>NUCLEOTIDE SEQUENCE [LARGE SCALE GENOMIC DNA]</scope>
    <source>
        <strain evidence="1 2">EZ94</strain>
    </source>
</reference>
<gene>
    <name evidence="1" type="ORF">NVS47_13990</name>
</gene>
<name>A0ABT1Y9K0_9FIRM</name>
<dbReference type="EMBL" id="JANPWE010000009">
    <property type="protein sequence ID" value="MCR6546609.1"/>
    <property type="molecule type" value="Genomic_DNA"/>
</dbReference>